<evidence type="ECO:0000259" key="1">
    <source>
        <dbReference type="Pfam" id="PF08268"/>
    </source>
</evidence>
<keyword evidence="3" id="KW-1185">Reference proteome</keyword>
<sequence>MGDEIDRKENAILAFEITTEKFVEVPCPDDHHGLAMIVGQYQGKLCFYHDKYINYSFDLWVMNEYKVRESWTKVFNIQMPEGLFGGHIKYIVLCSTKEGYILMRSFDNKCLILYDPKQRTRRPILGVNLYGPVNTYVPSIVALDFN</sequence>
<feature type="domain" description="F-box associated beta-propeller type 3" evidence="1">
    <location>
        <begin position="6"/>
        <end position="122"/>
    </location>
</feature>
<comment type="caution">
    <text evidence="2">The sequence shown here is derived from an EMBL/GenBank/DDBJ whole genome shotgun (WGS) entry which is preliminary data.</text>
</comment>
<protein>
    <recommendedName>
        <fullName evidence="1">F-box associated beta-propeller type 3 domain-containing protein</fullName>
    </recommendedName>
</protein>
<dbReference type="NCBIfam" id="TIGR01640">
    <property type="entry name" value="F_box_assoc_1"/>
    <property type="match status" value="1"/>
</dbReference>
<dbReference type="EMBL" id="JABWDY010027946">
    <property type="protein sequence ID" value="KAF5187486.1"/>
    <property type="molecule type" value="Genomic_DNA"/>
</dbReference>
<dbReference type="Proteomes" id="UP000554482">
    <property type="component" value="Unassembled WGS sequence"/>
</dbReference>
<dbReference type="Pfam" id="PF08268">
    <property type="entry name" value="FBA_3"/>
    <property type="match status" value="1"/>
</dbReference>
<evidence type="ECO:0000313" key="3">
    <source>
        <dbReference type="Proteomes" id="UP000554482"/>
    </source>
</evidence>
<dbReference type="AlphaFoldDB" id="A0A7J6VQY7"/>
<accession>A0A7J6VQY7</accession>
<organism evidence="2 3">
    <name type="scientific">Thalictrum thalictroides</name>
    <name type="common">Rue-anemone</name>
    <name type="synonym">Anemone thalictroides</name>
    <dbReference type="NCBI Taxonomy" id="46969"/>
    <lineage>
        <taxon>Eukaryota</taxon>
        <taxon>Viridiplantae</taxon>
        <taxon>Streptophyta</taxon>
        <taxon>Embryophyta</taxon>
        <taxon>Tracheophyta</taxon>
        <taxon>Spermatophyta</taxon>
        <taxon>Magnoliopsida</taxon>
        <taxon>Ranunculales</taxon>
        <taxon>Ranunculaceae</taxon>
        <taxon>Thalictroideae</taxon>
        <taxon>Thalictrum</taxon>
    </lineage>
</organism>
<reference evidence="2 3" key="1">
    <citation type="submission" date="2020-06" db="EMBL/GenBank/DDBJ databases">
        <title>Transcriptomic and genomic resources for Thalictrum thalictroides and T. hernandezii: Facilitating candidate gene discovery in an emerging model plant lineage.</title>
        <authorList>
            <person name="Arias T."/>
            <person name="Riano-Pachon D.M."/>
            <person name="Di Stilio V.S."/>
        </authorList>
    </citation>
    <scope>NUCLEOTIDE SEQUENCE [LARGE SCALE GENOMIC DNA]</scope>
    <source>
        <strain evidence="3">cv. WT478/WT964</strain>
        <tissue evidence="2">Leaves</tissue>
    </source>
</reference>
<proteinExistence type="predicted"/>
<dbReference type="OrthoDB" id="1747591at2759"/>
<dbReference type="InterPro" id="IPR017451">
    <property type="entry name" value="F-box-assoc_interact_dom"/>
</dbReference>
<dbReference type="InterPro" id="IPR013187">
    <property type="entry name" value="F-box-assoc_dom_typ3"/>
</dbReference>
<gene>
    <name evidence="2" type="ORF">FRX31_022925</name>
</gene>
<evidence type="ECO:0000313" key="2">
    <source>
        <dbReference type="EMBL" id="KAF5187486.1"/>
    </source>
</evidence>
<name>A0A7J6VQY7_THATH</name>